<dbReference type="InterPro" id="IPR001387">
    <property type="entry name" value="Cro/C1-type_HTH"/>
</dbReference>
<dbReference type="SMART" id="SM00530">
    <property type="entry name" value="HTH_XRE"/>
    <property type="match status" value="1"/>
</dbReference>
<dbReference type="Proteomes" id="UP001209076">
    <property type="component" value="Unassembled WGS sequence"/>
</dbReference>
<evidence type="ECO:0000313" key="3">
    <source>
        <dbReference type="EMBL" id="MCU0104784.1"/>
    </source>
</evidence>
<dbReference type="PANTHER" id="PTHR46558">
    <property type="entry name" value="TRACRIPTIONAL REGULATORY PROTEIN-RELATED-RELATED"/>
    <property type="match status" value="1"/>
</dbReference>
<dbReference type="RefSeq" id="WP_262096035.1">
    <property type="nucleotide sequence ID" value="NZ_JAOEGN010000005.1"/>
</dbReference>
<gene>
    <name evidence="3" type="ORF">N7603_03850</name>
</gene>
<dbReference type="Pfam" id="PF01381">
    <property type="entry name" value="HTH_3"/>
    <property type="match status" value="1"/>
</dbReference>
<dbReference type="EMBL" id="JAOEGN010000005">
    <property type="protein sequence ID" value="MCU0104784.1"/>
    <property type="molecule type" value="Genomic_DNA"/>
</dbReference>
<organism evidence="3 4">
    <name type="scientific">Paracholeplasma vituli</name>
    <dbReference type="NCBI Taxonomy" id="69473"/>
    <lineage>
        <taxon>Bacteria</taxon>
        <taxon>Bacillati</taxon>
        <taxon>Mycoplasmatota</taxon>
        <taxon>Mollicutes</taxon>
        <taxon>Acholeplasmatales</taxon>
        <taxon>Acholeplasmataceae</taxon>
        <taxon>Paracholeplasma</taxon>
    </lineage>
</organism>
<dbReference type="InterPro" id="IPR010982">
    <property type="entry name" value="Lambda_DNA-bd_dom_sf"/>
</dbReference>
<dbReference type="Gene3D" id="1.10.260.40">
    <property type="entry name" value="lambda repressor-like DNA-binding domains"/>
    <property type="match status" value="1"/>
</dbReference>
<feature type="domain" description="HTH cro/C1-type" evidence="2">
    <location>
        <begin position="5"/>
        <end position="59"/>
    </location>
</feature>
<sequence length="68" mass="7848">MNNHLELLRKQQNIKQETLADAMGVSRQTISSIETGKYNPSIILAIKLARFFNCTVEEIFVYEEETTQ</sequence>
<keyword evidence="4" id="KW-1185">Reference proteome</keyword>
<evidence type="ECO:0000259" key="2">
    <source>
        <dbReference type="PROSITE" id="PS50943"/>
    </source>
</evidence>
<proteinExistence type="predicted"/>
<name>A0ABT2PV02_9MOLU</name>
<evidence type="ECO:0000313" key="4">
    <source>
        <dbReference type="Proteomes" id="UP001209076"/>
    </source>
</evidence>
<evidence type="ECO:0000256" key="1">
    <source>
        <dbReference type="ARBA" id="ARBA00023125"/>
    </source>
</evidence>
<dbReference type="PANTHER" id="PTHR46558:SF11">
    <property type="entry name" value="HTH-TYPE TRANSCRIPTIONAL REGULATOR XRE"/>
    <property type="match status" value="1"/>
</dbReference>
<comment type="caution">
    <text evidence="3">The sequence shown here is derived from an EMBL/GenBank/DDBJ whole genome shotgun (WGS) entry which is preliminary data.</text>
</comment>
<dbReference type="CDD" id="cd00093">
    <property type="entry name" value="HTH_XRE"/>
    <property type="match status" value="1"/>
</dbReference>
<reference evidence="4" key="1">
    <citation type="submission" date="2023-07" db="EMBL/GenBank/DDBJ databases">
        <title>Novel Mycoplasma species identified in domestic and wild animals.</title>
        <authorList>
            <person name="Volokhov D.V."/>
            <person name="Furtak V.A."/>
            <person name="Zagorodnyaya T.A."/>
        </authorList>
    </citation>
    <scope>NUCLEOTIDE SEQUENCE [LARGE SCALE GENOMIC DNA]</scope>
    <source>
        <strain evidence="4">92-19</strain>
    </source>
</reference>
<dbReference type="SUPFAM" id="SSF47413">
    <property type="entry name" value="lambda repressor-like DNA-binding domains"/>
    <property type="match status" value="1"/>
</dbReference>
<protein>
    <submittedName>
        <fullName evidence="3">Helix-turn-helix transcriptional regulator</fullName>
    </submittedName>
</protein>
<accession>A0ABT2PV02</accession>
<keyword evidence="1" id="KW-0238">DNA-binding</keyword>
<dbReference type="PROSITE" id="PS50943">
    <property type="entry name" value="HTH_CROC1"/>
    <property type="match status" value="1"/>
</dbReference>